<dbReference type="EMBL" id="VSSQ01135613">
    <property type="protein sequence ID" value="MPN60397.1"/>
    <property type="molecule type" value="Genomic_DNA"/>
</dbReference>
<accession>A0A645JAG9</accession>
<protein>
    <submittedName>
        <fullName evidence="1">Uncharacterized protein</fullName>
    </submittedName>
</protein>
<reference evidence="1" key="1">
    <citation type="submission" date="2019-08" db="EMBL/GenBank/DDBJ databases">
        <authorList>
            <person name="Kucharzyk K."/>
            <person name="Murdoch R.W."/>
            <person name="Higgins S."/>
            <person name="Loffler F."/>
        </authorList>
    </citation>
    <scope>NUCLEOTIDE SEQUENCE</scope>
</reference>
<evidence type="ECO:0000313" key="1">
    <source>
        <dbReference type="EMBL" id="MPN60397.1"/>
    </source>
</evidence>
<dbReference type="AlphaFoldDB" id="A0A645JAG9"/>
<comment type="caution">
    <text evidence="1">The sequence shown here is derived from an EMBL/GenBank/DDBJ whole genome shotgun (WGS) entry which is preliminary data.</text>
</comment>
<sequence length="137" mass="15759">MPFQRILVLVHHAKHQFGELAVVHEQLLGEHHLRQRRIGRYLFEARTGKCRDGVEAVSAVSGRRCIVEAADHGLDDLRFVFKMAVNGRFGYPKRARQVLDGEILDAAFGRKSQRRIDYLGLPFRQFHFCIASLVIIH</sequence>
<organism evidence="1">
    <name type="scientific">bioreactor metagenome</name>
    <dbReference type="NCBI Taxonomy" id="1076179"/>
    <lineage>
        <taxon>unclassified sequences</taxon>
        <taxon>metagenomes</taxon>
        <taxon>ecological metagenomes</taxon>
    </lineage>
</organism>
<proteinExistence type="predicted"/>
<gene>
    <name evidence="1" type="ORF">SDC9_208125</name>
</gene>
<name>A0A645JAG9_9ZZZZ</name>